<evidence type="ECO:0000256" key="11">
    <source>
        <dbReference type="SAM" id="Phobius"/>
    </source>
</evidence>
<feature type="transmembrane region" description="Helical" evidence="11">
    <location>
        <begin position="113"/>
        <end position="132"/>
    </location>
</feature>
<dbReference type="InterPro" id="IPR038599">
    <property type="entry name" value="LAP1C-like_C_sf"/>
</dbReference>
<evidence type="ECO:0000256" key="8">
    <source>
        <dbReference type="ARBA" id="ARBA00023242"/>
    </source>
</evidence>
<evidence type="ECO:0000313" key="13">
    <source>
        <dbReference type="EMBL" id="KAK1801218.1"/>
    </source>
</evidence>
<dbReference type="Proteomes" id="UP001239994">
    <property type="component" value="Unassembled WGS sequence"/>
</dbReference>
<keyword evidence="8" id="KW-0539">Nucleus</keyword>
<evidence type="ECO:0000259" key="12">
    <source>
        <dbReference type="PROSITE" id="PS50878"/>
    </source>
</evidence>
<evidence type="ECO:0000256" key="7">
    <source>
        <dbReference type="ARBA" id="ARBA00023180"/>
    </source>
</evidence>
<protein>
    <recommendedName>
        <fullName evidence="12">Reverse transcriptase domain-containing protein</fullName>
    </recommendedName>
</protein>
<dbReference type="Pfam" id="PF00078">
    <property type="entry name" value="RVT_1"/>
    <property type="match status" value="1"/>
</dbReference>
<feature type="compositionally biased region" description="Basic and acidic residues" evidence="10">
    <location>
        <begin position="78"/>
        <end position="88"/>
    </location>
</feature>
<dbReference type="PROSITE" id="PS50878">
    <property type="entry name" value="RT_POL"/>
    <property type="match status" value="1"/>
</dbReference>
<organism evidence="13 14">
    <name type="scientific">Electrophorus voltai</name>
    <dbReference type="NCBI Taxonomy" id="2609070"/>
    <lineage>
        <taxon>Eukaryota</taxon>
        <taxon>Metazoa</taxon>
        <taxon>Chordata</taxon>
        <taxon>Craniata</taxon>
        <taxon>Vertebrata</taxon>
        <taxon>Euteleostomi</taxon>
        <taxon>Actinopterygii</taxon>
        <taxon>Neopterygii</taxon>
        <taxon>Teleostei</taxon>
        <taxon>Ostariophysi</taxon>
        <taxon>Gymnotiformes</taxon>
        <taxon>Gymnotoidei</taxon>
        <taxon>Gymnotidae</taxon>
        <taxon>Electrophorus</taxon>
    </lineage>
</organism>
<feature type="non-terminal residue" evidence="13">
    <location>
        <position position="945"/>
    </location>
</feature>
<reference evidence="13" key="1">
    <citation type="submission" date="2023-03" db="EMBL/GenBank/DDBJ databases">
        <title>Electrophorus voltai genome.</title>
        <authorList>
            <person name="Bian C."/>
        </authorList>
    </citation>
    <scope>NUCLEOTIDE SEQUENCE</scope>
    <source>
        <strain evidence="13">CB-2022</strain>
        <tissue evidence="13">Muscle</tissue>
    </source>
</reference>
<keyword evidence="6 11" id="KW-0472">Membrane</keyword>
<dbReference type="GO" id="GO:0005635">
    <property type="term" value="C:nuclear envelope"/>
    <property type="evidence" value="ECO:0007669"/>
    <property type="project" value="UniProtKB-SubCell"/>
</dbReference>
<gene>
    <name evidence="13" type="ORF">P4O66_022899</name>
</gene>
<comment type="subcellular location">
    <subcellularLocation>
        <location evidence="9">Endomembrane system</location>
        <topology evidence="9">Single-pass membrane protein</topology>
    </subcellularLocation>
    <subcellularLocation>
        <location evidence="1">Nucleus envelope</location>
    </subcellularLocation>
</comment>
<dbReference type="PANTHER" id="PTHR18843:SF7">
    <property type="entry name" value="LAMINA-ASSOCIATED POLYPEPTIDE 1B ISOFORM 1-RELATED"/>
    <property type="match status" value="1"/>
</dbReference>
<keyword evidence="5 11" id="KW-1133">Transmembrane helix</keyword>
<feature type="compositionally biased region" description="Polar residues" evidence="10">
    <location>
        <begin position="499"/>
        <end position="510"/>
    </location>
</feature>
<dbReference type="InterPro" id="IPR043502">
    <property type="entry name" value="DNA/RNA_pol_sf"/>
</dbReference>
<dbReference type="Gene3D" id="3.40.50.12190">
    <property type="match status" value="2"/>
</dbReference>
<feature type="region of interest" description="Disordered" evidence="10">
    <location>
        <begin position="1"/>
        <end position="104"/>
    </location>
</feature>
<comment type="similarity">
    <text evidence="2">Belongs to the TOR1AIP family.</text>
</comment>
<evidence type="ECO:0000256" key="9">
    <source>
        <dbReference type="ARBA" id="ARBA00037847"/>
    </source>
</evidence>
<keyword evidence="4 11" id="KW-0812">Transmembrane</keyword>
<feature type="compositionally biased region" description="Basic and acidic residues" evidence="10">
    <location>
        <begin position="1"/>
        <end position="24"/>
    </location>
</feature>
<feature type="compositionally biased region" description="Polar residues" evidence="10">
    <location>
        <begin position="425"/>
        <end position="434"/>
    </location>
</feature>
<dbReference type="InterPro" id="IPR046753">
    <property type="entry name" value="TOIP1/2_C"/>
</dbReference>
<keyword evidence="7" id="KW-0325">Glycoprotein</keyword>
<feature type="compositionally biased region" description="Basic and acidic residues" evidence="10">
    <location>
        <begin position="44"/>
        <end position="71"/>
    </location>
</feature>
<dbReference type="InterPro" id="IPR008662">
    <property type="entry name" value="TOIP1/2"/>
</dbReference>
<dbReference type="AlphaFoldDB" id="A0AAD8ZNB8"/>
<feature type="region of interest" description="Disordered" evidence="10">
    <location>
        <begin position="425"/>
        <end position="444"/>
    </location>
</feature>
<feature type="region of interest" description="Disordered" evidence="10">
    <location>
        <begin position="494"/>
        <end position="516"/>
    </location>
</feature>
<evidence type="ECO:0000256" key="1">
    <source>
        <dbReference type="ARBA" id="ARBA00004259"/>
    </source>
</evidence>
<evidence type="ECO:0000256" key="3">
    <source>
        <dbReference type="ARBA" id="ARBA00022553"/>
    </source>
</evidence>
<evidence type="ECO:0000313" key="14">
    <source>
        <dbReference type="Proteomes" id="UP001239994"/>
    </source>
</evidence>
<comment type="caution">
    <text evidence="13">The sequence shown here is derived from an EMBL/GenBank/DDBJ whole genome shotgun (WGS) entry which is preliminary data.</text>
</comment>
<keyword evidence="14" id="KW-1185">Reference proteome</keyword>
<evidence type="ECO:0000256" key="4">
    <source>
        <dbReference type="ARBA" id="ARBA00022692"/>
    </source>
</evidence>
<evidence type="ECO:0000256" key="5">
    <source>
        <dbReference type="ARBA" id="ARBA00022989"/>
    </source>
</evidence>
<dbReference type="GO" id="GO:0016020">
    <property type="term" value="C:membrane"/>
    <property type="evidence" value="ECO:0007669"/>
    <property type="project" value="TreeGrafter"/>
</dbReference>
<feature type="domain" description="Reverse transcriptase" evidence="12">
    <location>
        <begin position="666"/>
        <end position="938"/>
    </location>
</feature>
<accession>A0AAD8ZNB8</accession>
<dbReference type="PANTHER" id="PTHR18843">
    <property type="entry name" value="TORSIN-1A-INTERACTING PROTEIN"/>
    <property type="match status" value="1"/>
</dbReference>
<evidence type="ECO:0000256" key="6">
    <source>
        <dbReference type="ARBA" id="ARBA00023136"/>
    </source>
</evidence>
<name>A0AAD8ZNB8_9TELE</name>
<dbReference type="Pfam" id="PF05609">
    <property type="entry name" value="LAP1_C"/>
    <property type="match status" value="2"/>
</dbReference>
<evidence type="ECO:0000256" key="10">
    <source>
        <dbReference type="SAM" id="MobiDB-lite"/>
    </source>
</evidence>
<proteinExistence type="inferred from homology"/>
<sequence>IGKDQENTERRNSLKQEEEDDKYHPGGGDTPSSHEKAQSSPSAEGHDSSNTRGEDQKQPKSKDIKDHPQEESKEDEDPERRSSVKQEEENTAGDIHSAEESPPTGFGLGSKQWILATFVLVLALLASWTLTFESPPVQKQFNLTYVFHQEMDKVQSSFPSQPSELWRRSRIHLRRHLQMTHPTEPVSLLLTSGRGAEKTLACLAQRLAAAFSTALNASVLDIDGASKTKQDAEQVKLDIDIALKEAFEGAIYAVNVRPRTTKKRSREVENDPLPTAVNGFQELLSTSTKDEGKSLRKLLFHGFVMREELLFHGSHSEIESPSKIGRLQMAGDAVDGYKNVETKVLEEMEVAEYTDQDQDMNSEDESENCEAGMKKNPLVEEKYNIRCTQLGNLEMEERTTLQTRRITHQESRDPVLSKLIEYQNASCDPQTSSKEPSRESSAFIHNRPLVNRHEVLKARSSIRQYREKMEEKVVSSTELPGLDRYPCSIGQTRCRHQTNKLPPSKQQPQHRNTETKKPFITKASATSYSKGSVWDACRVLPWALFLLASLGLGLVGYQHRPPSNAEHQDKMASSLTLEAQLAAVKLLFPSQRSELWKRTEVHLKRHLNLYQPTEPVSMILTSGHGAEKTLACLAQRLAAAFSMALNASVLDIDGTSKTAQDSDQVKMDIDRALKEAFEGGKYAAVIHRFEELPPGATLIFYRYCDHENAAFKKVFLMFTVLLPVHELNSDLTLSAVEEQVHEYVKEKFISSDRTATFNQMDVDKLSGLWSRISHVILPVVAENTIEQQGCRSSAFNTIIPSLLTTKLEDLGLHTSLCDWISNFLTDRPQSVRVGNCASFTLTLSTGVPQGCVLSPLLYSLYTFDYTTTSSSTIIVKFADDTVVMGLISDNDERAYLEEIKHLENWCQENNLLLNVSKTKELIVDCSKKQERHYQPVRISGTTWRE</sequence>
<dbReference type="GO" id="GO:0061024">
    <property type="term" value="P:membrane organization"/>
    <property type="evidence" value="ECO:0007669"/>
    <property type="project" value="TreeGrafter"/>
</dbReference>
<dbReference type="GO" id="GO:0001671">
    <property type="term" value="F:ATPase activator activity"/>
    <property type="evidence" value="ECO:0007669"/>
    <property type="project" value="InterPro"/>
</dbReference>
<dbReference type="InterPro" id="IPR000477">
    <property type="entry name" value="RT_dom"/>
</dbReference>
<dbReference type="EMBL" id="JAROKS010000009">
    <property type="protein sequence ID" value="KAK1801218.1"/>
    <property type="molecule type" value="Genomic_DNA"/>
</dbReference>
<evidence type="ECO:0000256" key="2">
    <source>
        <dbReference type="ARBA" id="ARBA00007860"/>
    </source>
</evidence>
<keyword evidence="3" id="KW-0597">Phosphoprotein</keyword>
<dbReference type="SUPFAM" id="SSF56672">
    <property type="entry name" value="DNA/RNA polymerases"/>
    <property type="match status" value="1"/>
</dbReference>